<evidence type="ECO:0000256" key="1">
    <source>
        <dbReference type="SAM" id="Phobius"/>
    </source>
</evidence>
<keyword evidence="1" id="KW-0812">Transmembrane</keyword>
<comment type="caution">
    <text evidence="2">The sequence shown here is derived from an EMBL/GenBank/DDBJ whole genome shotgun (WGS) entry which is preliminary data.</text>
</comment>
<dbReference type="Proteomes" id="UP000193689">
    <property type="component" value="Unassembled WGS sequence"/>
</dbReference>
<name>A0A1Y2DQN2_9PEZI</name>
<dbReference type="RefSeq" id="XP_040713521.1">
    <property type="nucleotide sequence ID" value="XM_040864126.1"/>
</dbReference>
<proteinExistence type="predicted"/>
<gene>
    <name evidence="2" type="ORF">BCR38DRAFT_487199</name>
</gene>
<dbReference type="AlphaFoldDB" id="A0A1Y2DQN2"/>
<dbReference type="EMBL" id="MCFJ01000010">
    <property type="protein sequence ID" value="ORY61444.1"/>
    <property type="molecule type" value="Genomic_DNA"/>
</dbReference>
<evidence type="ECO:0000313" key="3">
    <source>
        <dbReference type="Proteomes" id="UP000193689"/>
    </source>
</evidence>
<keyword evidence="3" id="KW-1185">Reference proteome</keyword>
<dbReference type="InParanoid" id="A0A1Y2DQN2"/>
<sequence length="156" mass="16798">MATLSSRARASGVLRSLLSQASVWAISIFAIAASSVLLGIAVAMNIKNPIKVPDCTSKQRDDPQFWQVITQLLLHVLLVLCIVVPVLRDHEKWVKVHRFLFYTSVAVSIVSEVLSLVLYGTICGSNGWLAGFLLDWAARVTAAAAAAQLAGGIRRG</sequence>
<feature type="transmembrane region" description="Helical" evidence="1">
    <location>
        <begin position="21"/>
        <end position="44"/>
    </location>
</feature>
<reference evidence="2 3" key="1">
    <citation type="submission" date="2016-07" db="EMBL/GenBank/DDBJ databases">
        <title>Pervasive Adenine N6-methylation of Active Genes in Fungi.</title>
        <authorList>
            <consortium name="DOE Joint Genome Institute"/>
            <person name="Mondo S.J."/>
            <person name="Dannebaum R.O."/>
            <person name="Kuo R.C."/>
            <person name="Labutti K."/>
            <person name="Haridas S."/>
            <person name="Kuo A."/>
            <person name="Salamov A."/>
            <person name="Ahrendt S.R."/>
            <person name="Lipzen A."/>
            <person name="Sullivan W."/>
            <person name="Andreopoulos W.B."/>
            <person name="Clum A."/>
            <person name="Lindquist E."/>
            <person name="Daum C."/>
            <person name="Ramamoorthy G.K."/>
            <person name="Gryganskyi A."/>
            <person name="Culley D."/>
            <person name="Magnuson J.K."/>
            <person name="James T.Y."/>
            <person name="O'Malley M.A."/>
            <person name="Stajich J.E."/>
            <person name="Spatafora J.W."/>
            <person name="Visel A."/>
            <person name="Grigoriev I.V."/>
        </authorList>
    </citation>
    <scope>NUCLEOTIDE SEQUENCE [LARGE SCALE GENOMIC DNA]</scope>
    <source>
        <strain evidence="2 3">CBS 129021</strain>
    </source>
</reference>
<evidence type="ECO:0000313" key="2">
    <source>
        <dbReference type="EMBL" id="ORY61444.1"/>
    </source>
</evidence>
<keyword evidence="1" id="KW-1133">Transmembrane helix</keyword>
<feature type="transmembrane region" description="Helical" evidence="1">
    <location>
        <begin position="99"/>
        <end position="122"/>
    </location>
</feature>
<organism evidence="2 3">
    <name type="scientific">Pseudomassariella vexata</name>
    <dbReference type="NCBI Taxonomy" id="1141098"/>
    <lineage>
        <taxon>Eukaryota</taxon>
        <taxon>Fungi</taxon>
        <taxon>Dikarya</taxon>
        <taxon>Ascomycota</taxon>
        <taxon>Pezizomycotina</taxon>
        <taxon>Sordariomycetes</taxon>
        <taxon>Xylariomycetidae</taxon>
        <taxon>Amphisphaeriales</taxon>
        <taxon>Pseudomassariaceae</taxon>
        <taxon>Pseudomassariella</taxon>
    </lineage>
</organism>
<keyword evidence="1" id="KW-0472">Membrane</keyword>
<accession>A0A1Y2DQN2</accession>
<feature type="transmembrane region" description="Helical" evidence="1">
    <location>
        <begin position="128"/>
        <end position="150"/>
    </location>
</feature>
<dbReference type="GeneID" id="63780338"/>
<protein>
    <submittedName>
        <fullName evidence="2">Uncharacterized protein</fullName>
    </submittedName>
</protein>
<feature type="transmembrane region" description="Helical" evidence="1">
    <location>
        <begin position="64"/>
        <end position="87"/>
    </location>
</feature>